<sequence>MNVKLIKAQKGAINHVLKTQACVLREGRALPSKSYLKSKALPLAEHIKAQKLERKSSRLYELKLFSLF</sequence>
<keyword evidence="2" id="KW-1185">Reference proteome</keyword>
<dbReference type="Proteomes" id="UP000217199">
    <property type="component" value="Unassembled WGS sequence"/>
</dbReference>
<name>A0A286UXL0_9AGAM</name>
<evidence type="ECO:0000313" key="2">
    <source>
        <dbReference type="Proteomes" id="UP000217199"/>
    </source>
</evidence>
<dbReference type="InParanoid" id="A0A286UXL0"/>
<reference evidence="1 2" key="1">
    <citation type="journal article" date="2017" name="Mol. Ecol.">
        <title>Comparative and population genomic landscape of Phellinus noxius: A hypervariable fungus causing root rot in trees.</title>
        <authorList>
            <person name="Chung C.L."/>
            <person name="Lee T.J."/>
            <person name="Akiba M."/>
            <person name="Lee H.H."/>
            <person name="Kuo T.H."/>
            <person name="Liu D."/>
            <person name="Ke H.M."/>
            <person name="Yokoi T."/>
            <person name="Roa M.B."/>
            <person name="Lu M.J."/>
            <person name="Chang Y.Y."/>
            <person name="Ann P.J."/>
            <person name="Tsai J.N."/>
            <person name="Chen C.Y."/>
            <person name="Tzean S.S."/>
            <person name="Ota Y."/>
            <person name="Hattori T."/>
            <person name="Sahashi N."/>
            <person name="Liou R.F."/>
            <person name="Kikuchi T."/>
            <person name="Tsai I.J."/>
        </authorList>
    </citation>
    <scope>NUCLEOTIDE SEQUENCE [LARGE SCALE GENOMIC DNA]</scope>
    <source>
        <strain evidence="1 2">FFPRI411160</strain>
    </source>
</reference>
<accession>A0A286UXL0</accession>
<evidence type="ECO:0000313" key="1">
    <source>
        <dbReference type="EMBL" id="PAV24282.1"/>
    </source>
</evidence>
<organism evidence="1 2">
    <name type="scientific">Pyrrhoderma noxium</name>
    <dbReference type="NCBI Taxonomy" id="2282107"/>
    <lineage>
        <taxon>Eukaryota</taxon>
        <taxon>Fungi</taxon>
        <taxon>Dikarya</taxon>
        <taxon>Basidiomycota</taxon>
        <taxon>Agaricomycotina</taxon>
        <taxon>Agaricomycetes</taxon>
        <taxon>Hymenochaetales</taxon>
        <taxon>Hymenochaetaceae</taxon>
        <taxon>Pyrrhoderma</taxon>
    </lineage>
</organism>
<proteinExistence type="predicted"/>
<protein>
    <submittedName>
        <fullName evidence="1">Uncharacterized protein</fullName>
    </submittedName>
</protein>
<dbReference type="AlphaFoldDB" id="A0A286UXL0"/>
<dbReference type="EMBL" id="NBII01000001">
    <property type="protein sequence ID" value="PAV24282.1"/>
    <property type="molecule type" value="Genomic_DNA"/>
</dbReference>
<comment type="caution">
    <text evidence="1">The sequence shown here is derived from an EMBL/GenBank/DDBJ whole genome shotgun (WGS) entry which is preliminary data.</text>
</comment>
<gene>
    <name evidence="1" type="ORF">PNOK_0135000</name>
</gene>